<dbReference type="GO" id="GO:0046983">
    <property type="term" value="F:protein dimerization activity"/>
    <property type="evidence" value="ECO:0007669"/>
    <property type="project" value="InterPro"/>
</dbReference>
<evidence type="ECO:0000256" key="8">
    <source>
        <dbReference type="ARBA" id="ARBA00023012"/>
    </source>
</evidence>
<dbReference type="GO" id="GO:0005524">
    <property type="term" value="F:ATP binding"/>
    <property type="evidence" value="ECO:0007669"/>
    <property type="project" value="UniProtKB-KW"/>
</dbReference>
<dbReference type="PANTHER" id="PTHR24421:SF10">
    <property type="entry name" value="NITRATE_NITRITE SENSOR PROTEIN NARQ"/>
    <property type="match status" value="1"/>
</dbReference>
<dbReference type="Gene3D" id="3.30.565.10">
    <property type="entry name" value="Histidine kinase-like ATPase, C-terminal domain"/>
    <property type="match status" value="1"/>
</dbReference>
<feature type="transmembrane region" description="Helical" evidence="9">
    <location>
        <begin position="121"/>
        <end position="148"/>
    </location>
</feature>
<keyword evidence="3" id="KW-0597">Phosphoprotein</keyword>
<dbReference type="Pfam" id="PF07730">
    <property type="entry name" value="HisKA_3"/>
    <property type="match status" value="1"/>
</dbReference>
<accession>A0A1X6X0W7</accession>
<feature type="transmembrane region" description="Helical" evidence="9">
    <location>
        <begin position="41"/>
        <end position="63"/>
    </location>
</feature>
<evidence type="ECO:0000256" key="6">
    <source>
        <dbReference type="ARBA" id="ARBA00022777"/>
    </source>
</evidence>
<evidence type="ECO:0000313" key="12">
    <source>
        <dbReference type="EMBL" id="SLM92001.1"/>
    </source>
</evidence>
<dbReference type="RefSeq" id="WP_087104100.1">
    <property type="nucleotide sequence ID" value="NZ_FWFG01000064.1"/>
</dbReference>
<dbReference type="Gene3D" id="1.20.5.1930">
    <property type="match status" value="1"/>
</dbReference>
<feature type="domain" description="Histidine kinase/HSP90-like ATPase" evidence="10">
    <location>
        <begin position="326"/>
        <end position="415"/>
    </location>
</feature>
<dbReference type="AlphaFoldDB" id="A0A1X6X0W7"/>
<keyword evidence="6 12" id="KW-0418">Kinase</keyword>
<comment type="catalytic activity">
    <reaction evidence="1">
        <text>ATP + protein L-histidine = ADP + protein N-phospho-L-histidine.</text>
        <dbReference type="EC" id="2.7.13.3"/>
    </reaction>
</comment>
<dbReference type="InterPro" id="IPR011712">
    <property type="entry name" value="Sig_transdc_His_kin_sub3_dim/P"/>
</dbReference>
<evidence type="ECO:0000313" key="13">
    <source>
        <dbReference type="Proteomes" id="UP000195981"/>
    </source>
</evidence>
<keyword evidence="13" id="KW-1185">Reference proteome</keyword>
<gene>
    <name evidence="12" type="ORF">FM110_07400</name>
</gene>
<dbReference type="SUPFAM" id="SSF55874">
    <property type="entry name" value="ATPase domain of HSP90 chaperone/DNA topoisomerase II/histidine kinase"/>
    <property type="match status" value="1"/>
</dbReference>
<evidence type="ECO:0000259" key="10">
    <source>
        <dbReference type="Pfam" id="PF02518"/>
    </source>
</evidence>
<evidence type="ECO:0000256" key="4">
    <source>
        <dbReference type="ARBA" id="ARBA00022679"/>
    </source>
</evidence>
<reference evidence="12 13" key="1">
    <citation type="submission" date="2017-02" db="EMBL/GenBank/DDBJ databases">
        <authorList>
            <person name="Peterson S.W."/>
        </authorList>
    </citation>
    <scope>NUCLEOTIDE SEQUENCE [LARGE SCALE GENOMIC DNA]</scope>
    <source>
        <strain evidence="12 13">CIP104813</strain>
    </source>
</reference>
<sequence length="422" mass="44283">MTTAPTSAPRPRAHLIAGMASVLVSGLLGMTWLWISILTLVSGLSGLLAAGTGMVVLIPWAMAMRWAAAVERRRALAVHGVEVVVPARRLARRSGVVGWLHQLWLDVASGPFWRAALHHHAVMLVGLLLSALFWTVLVSSAALALSLLGLATPPPRLGTAAVAALACALLLLAVGILAVGAVAERGLARVMLPDADDALREEVVELAERRQGAVDAATAERLRIERDLHDGVQPRLVALSMTLGLARSRIASDPERAEQLVAEAHEESKAIMTELRQLARGIHPAVLTDRGLDAALSALAARSTIPVELHVDVPTPAGREAEAVAYFVVSEALTNIAKHSGASRARADVRGDASALRIVVEDDGIGGAQVRRDGVSTGLAGLTDRVRATGGSLEISSARLGADGRGTRLAAVIPHDRKDTPR</sequence>
<keyword evidence="9" id="KW-1133">Transmembrane helix</keyword>
<feature type="transmembrane region" description="Helical" evidence="9">
    <location>
        <begin position="160"/>
        <end position="183"/>
    </location>
</feature>
<evidence type="ECO:0000259" key="11">
    <source>
        <dbReference type="Pfam" id="PF07730"/>
    </source>
</evidence>
<organism evidence="12 13">
    <name type="scientific">Brachybacterium nesterenkovii</name>
    <dbReference type="NCBI Taxonomy" id="47847"/>
    <lineage>
        <taxon>Bacteria</taxon>
        <taxon>Bacillati</taxon>
        <taxon>Actinomycetota</taxon>
        <taxon>Actinomycetes</taxon>
        <taxon>Micrococcales</taxon>
        <taxon>Dermabacteraceae</taxon>
        <taxon>Brachybacterium</taxon>
    </lineage>
</organism>
<dbReference type="EMBL" id="FWFG01000064">
    <property type="protein sequence ID" value="SLM92001.1"/>
    <property type="molecule type" value="Genomic_DNA"/>
</dbReference>
<dbReference type="Pfam" id="PF02518">
    <property type="entry name" value="HATPase_c"/>
    <property type="match status" value="1"/>
</dbReference>
<dbReference type="CDD" id="cd16917">
    <property type="entry name" value="HATPase_UhpB-NarQ-NarX-like"/>
    <property type="match status" value="1"/>
</dbReference>
<protein>
    <recommendedName>
        <fullName evidence="2">histidine kinase</fullName>
        <ecNumber evidence="2">2.7.13.3</ecNumber>
    </recommendedName>
</protein>
<evidence type="ECO:0000256" key="1">
    <source>
        <dbReference type="ARBA" id="ARBA00000085"/>
    </source>
</evidence>
<keyword evidence="7" id="KW-0067">ATP-binding</keyword>
<keyword evidence="9" id="KW-0472">Membrane</keyword>
<evidence type="ECO:0000256" key="5">
    <source>
        <dbReference type="ARBA" id="ARBA00022741"/>
    </source>
</evidence>
<name>A0A1X6X0W7_9MICO</name>
<keyword evidence="4" id="KW-0808">Transferase</keyword>
<dbReference type="PANTHER" id="PTHR24421">
    <property type="entry name" value="NITRATE/NITRITE SENSOR PROTEIN NARX-RELATED"/>
    <property type="match status" value="1"/>
</dbReference>
<dbReference type="InterPro" id="IPR003594">
    <property type="entry name" value="HATPase_dom"/>
</dbReference>
<keyword evidence="8" id="KW-0902">Two-component regulatory system</keyword>
<proteinExistence type="predicted"/>
<keyword evidence="5" id="KW-0547">Nucleotide-binding</keyword>
<feature type="transmembrane region" description="Helical" evidence="9">
    <location>
        <begin position="12"/>
        <end position="35"/>
    </location>
</feature>
<feature type="domain" description="Signal transduction histidine kinase subgroup 3 dimerisation and phosphoacceptor" evidence="11">
    <location>
        <begin position="220"/>
        <end position="287"/>
    </location>
</feature>
<evidence type="ECO:0000256" key="9">
    <source>
        <dbReference type="SAM" id="Phobius"/>
    </source>
</evidence>
<dbReference type="GO" id="GO:0016020">
    <property type="term" value="C:membrane"/>
    <property type="evidence" value="ECO:0007669"/>
    <property type="project" value="InterPro"/>
</dbReference>
<evidence type="ECO:0000256" key="7">
    <source>
        <dbReference type="ARBA" id="ARBA00022840"/>
    </source>
</evidence>
<dbReference type="OrthoDB" id="5242012at2"/>
<evidence type="ECO:0000256" key="2">
    <source>
        <dbReference type="ARBA" id="ARBA00012438"/>
    </source>
</evidence>
<dbReference type="InterPro" id="IPR036890">
    <property type="entry name" value="HATPase_C_sf"/>
</dbReference>
<dbReference type="Proteomes" id="UP000195981">
    <property type="component" value="Unassembled WGS sequence"/>
</dbReference>
<dbReference type="GO" id="GO:0000155">
    <property type="term" value="F:phosphorelay sensor kinase activity"/>
    <property type="evidence" value="ECO:0007669"/>
    <property type="project" value="InterPro"/>
</dbReference>
<evidence type="ECO:0000256" key="3">
    <source>
        <dbReference type="ARBA" id="ARBA00022553"/>
    </source>
</evidence>
<dbReference type="EC" id="2.7.13.3" evidence="2"/>
<dbReference type="InterPro" id="IPR050482">
    <property type="entry name" value="Sensor_HK_TwoCompSys"/>
</dbReference>
<keyword evidence="9" id="KW-0812">Transmembrane</keyword>